<evidence type="ECO:0000256" key="5">
    <source>
        <dbReference type="ARBA" id="ARBA00022840"/>
    </source>
</evidence>
<dbReference type="InterPro" id="IPR041677">
    <property type="entry name" value="DNA2/NAM7_AAA_11"/>
</dbReference>
<dbReference type="Pfam" id="PF13087">
    <property type="entry name" value="AAA_12"/>
    <property type="match status" value="1"/>
</dbReference>
<feature type="compositionally biased region" description="Basic and acidic residues" evidence="7">
    <location>
        <begin position="1584"/>
        <end position="1594"/>
    </location>
</feature>
<evidence type="ECO:0000256" key="6">
    <source>
        <dbReference type="SAM" id="Coils"/>
    </source>
</evidence>
<feature type="compositionally biased region" description="Basic and acidic residues" evidence="7">
    <location>
        <begin position="1"/>
        <end position="11"/>
    </location>
</feature>
<organism evidence="10">
    <name type="scientific">Cladocopium goreaui</name>
    <dbReference type="NCBI Taxonomy" id="2562237"/>
    <lineage>
        <taxon>Eukaryota</taxon>
        <taxon>Sar</taxon>
        <taxon>Alveolata</taxon>
        <taxon>Dinophyceae</taxon>
        <taxon>Suessiales</taxon>
        <taxon>Symbiodiniaceae</taxon>
        <taxon>Cladocopium</taxon>
    </lineage>
</organism>
<dbReference type="Gene3D" id="3.40.50.300">
    <property type="entry name" value="P-loop containing nucleotide triphosphate hydrolases"/>
    <property type="match status" value="2"/>
</dbReference>
<evidence type="ECO:0000256" key="2">
    <source>
        <dbReference type="ARBA" id="ARBA00022741"/>
    </source>
</evidence>
<feature type="region of interest" description="Disordered" evidence="7">
    <location>
        <begin position="302"/>
        <end position="342"/>
    </location>
</feature>
<keyword evidence="6" id="KW-0175">Coiled coil</keyword>
<gene>
    <name evidence="10" type="ORF">C1SCF055_LOCUS44717</name>
</gene>
<keyword evidence="4" id="KW-0347">Helicase</keyword>
<feature type="region of interest" description="Disordered" evidence="7">
    <location>
        <begin position="552"/>
        <end position="584"/>
    </location>
</feature>
<evidence type="ECO:0000313" key="10">
    <source>
        <dbReference type="EMBL" id="CAI4020290.1"/>
    </source>
</evidence>
<proteinExistence type="inferred from homology"/>
<dbReference type="GO" id="GO:0016787">
    <property type="term" value="F:hydrolase activity"/>
    <property type="evidence" value="ECO:0007669"/>
    <property type="project" value="UniProtKB-KW"/>
</dbReference>
<dbReference type="PANTHER" id="PTHR43788:SF13">
    <property type="entry name" value="REGULATOR OF NONSENSE TRANSCRIPTS 1"/>
    <property type="match status" value="1"/>
</dbReference>
<dbReference type="EMBL" id="CAMXCT030006800">
    <property type="protein sequence ID" value="CAL4807602.1"/>
    <property type="molecule type" value="Genomic_DNA"/>
</dbReference>
<dbReference type="EMBL" id="CAMXCT010006800">
    <property type="protein sequence ID" value="CAI4020290.1"/>
    <property type="molecule type" value="Genomic_DNA"/>
</dbReference>
<dbReference type="Proteomes" id="UP001152797">
    <property type="component" value="Unassembled WGS sequence"/>
</dbReference>
<dbReference type="EMBL" id="CAMXCT020006800">
    <property type="protein sequence ID" value="CAL1173665.1"/>
    <property type="molecule type" value="Genomic_DNA"/>
</dbReference>
<dbReference type="InterPro" id="IPR047187">
    <property type="entry name" value="SF1_C_Upf1"/>
</dbReference>
<evidence type="ECO:0000259" key="8">
    <source>
        <dbReference type="Pfam" id="PF13086"/>
    </source>
</evidence>
<evidence type="ECO:0000256" key="4">
    <source>
        <dbReference type="ARBA" id="ARBA00022806"/>
    </source>
</evidence>
<feature type="region of interest" description="Disordered" evidence="7">
    <location>
        <begin position="42"/>
        <end position="96"/>
    </location>
</feature>
<protein>
    <submittedName>
        <fullName evidence="12">DNA polymerase alpha-associated DNA helicase A</fullName>
    </submittedName>
</protein>
<comment type="caution">
    <text evidence="10">The sequence shown here is derived from an EMBL/GenBank/DDBJ whole genome shotgun (WGS) entry which is preliminary data.</text>
</comment>
<dbReference type="Pfam" id="PF13086">
    <property type="entry name" value="AAA_11"/>
    <property type="match status" value="1"/>
</dbReference>
<evidence type="ECO:0000256" key="3">
    <source>
        <dbReference type="ARBA" id="ARBA00022801"/>
    </source>
</evidence>
<evidence type="ECO:0000313" key="12">
    <source>
        <dbReference type="EMBL" id="CAL4807602.1"/>
    </source>
</evidence>
<dbReference type="PANTHER" id="PTHR43788">
    <property type="entry name" value="DNA2/NAM7 HELICASE FAMILY MEMBER"/>
    <property type="match status" value="1"/>
</dbReference>
<dbReference type="SUPFAM" id="SSF52540">
    <property type="entry name" value="P-loop containing nucleoside triphosphate hydrolases"/>
    <property type="match status" value="1"/>
</dbReference>
<keyword evidence="5" id="KW-0067">ATP-binding</keyword>
<feature type="compositionally biased region" description="Basic and acidic residues" evidence="7">
    <location>
        <begin position="552"/>
        <end position="570"/>
    </location>
</feature>
<evidence type="ECO:0000313" key="13">
    <source>
        <dbReference type="Proteomes" id="UP001152797"/>
    </source>
</evidence>
<dbReference type="GO" id="GO:0043139">
    <property type="term" value="F:5'-3' DNA helicase activity"/>
    <property type="evidence" value="ECO:0007669"/>
    <property type="project" value="TreeGrafter"/>
</dbReference>
<sequence length="1656" mass="184660">MQLETRGRLGDEQEQSEPSGAIGSDDLKISESKKADACLDRLEFQTAFSKSAAPRPPEPPERPEPPAPPPPLRRPWSGTIPAHSRPPEPDRPPGQFHILDPRNRPWMHGWGMPAHGGFIPMNFGNDWDWRWRGDAFNEMEWQWNAWDSRWPQDSRTWQPDPDPSRGQPRREEGPTQQEMRLTRFMEKLDKDLKEGVQDLKHGDVETLAPVMVSATLERAAGEGYLALVETVETLFLEEAPGSPKMMLDIPTFASLLERLVLDPSSYRPTTVRLLLNLALSEDSPVLPLVPDSLSEPEARASMLGDVGPARGDQAQQRNKEQDKEESDKEEGSVNEEDVSGQEWPETLVLRGCVWPELNGIFARTRDFDQLSQHQRPVYQKTILMDSIDSAETRVFCFFHEFAGKNQSRSESANKKRKLNQSESQRGWWIGTQVGGKTGLLGFSGSNEELPPGQDWRLKLKGQKYFQEDPCGFVSQEDLCVEALQRLDLQRLHGRVSGPDDSVKYFGHFCALLHLEYFVEIAAIRRRTSKRSAEDLAKGGWALAGLHARDIFSKGKGKGKDGKKDGRKGQKGEQSGKGSKDGFQITLAMPRSPKVDVDRLRFKRGDSVILSATHPLKDRVGEGQVQEINDAIIVISIEGAETPLAKGGTWRVDKGSNRISYTRQLSSLVSLCGRNVAQVGEAAKIFELITRSKVGHLDSWTARWSEKESAPKKALPKPSLAEGDKVRLCGLKSEELNGQEGRIVSVICNTARSNEKDSDQRVHVQLKDSIKSVRVINVEKVNDELMVETGDSKKVSKGDTGDSQFSIASLAGEALPCNDEKLSTCRDHLSSISCTESQKRAIGATFEQRCTIIQGPPGTGKTTTAVQVLKYWAQMGLKPLLAVADGNIAVDNIAAGLAKYGDVKTVRVGRPEKIRPELEKITLDNQCKLYKQLAQEKRQADRRAAALASLEKLSVADLKAKAVDLKASVDAQNLSVGVSHTSEPNGPEAGGEGPKAADVLDDILQAVIQAEEASDAAKKADELSKRSSAEVEADEKRARLQARKEDAAMQMQVLKDADILCAQLITAGGNLFSKFGPFKGILIDEIAQATELVSIVPIVQRCCERLVLAGDHCQLPPTVQSPEAERRGLSLSLYGRLVKEGLEPYFLDTQFRSHPKLMEWVAGSIYEGRLQSGILEDARPSVGGFEWPKKKVPVAFVEMGRWAGESVEYESKMNHAEAERVISIIESVLDAGCSADQVGIITPYMAQVRLLRMLWRTRCQEKMSRKKAKKSLNQLRELEIASVDNFQGREKELIVFSAVRNNAAGRVGFLADWRRLNVMLTRARRGLIVVGNAHTLCKDPYWQKWLEWCRAHGVVVDKQAWHAVVRAAKNLASSKRIKSLVHQLFDFEQAPQKEKAFRKFAKEKLADNLQGPDDLDLLWEAVSGGLQEVAAATALRSQEEEWMKAVTAVATAKLDEIPSLEDKELGKPDPSLRSCWRSWTFVAQEILWAQDPGQVWSWKELRAKMMDYYKAHLAAFSETDDRPNKQIFKEMRESLPREWFEDSENLQVRLSPAEHQQAARQVWKANREDGIRKFQRRVVPWAEPAKTDTQEDKVELGNQISNSDGKAMPKLKTRKRTRSAKKADGGGAAAAKSAASCESPKRKAAKKGKFRWACHRC</sequence>
<feature type="domain" description="DNA2/NAM7 helicase-like C-terminal" evidence="9">
    <location>
        <begin position="1129"/>
        <end position="1332"/>
    </location>
</feature>
<evidence type="ECO:0000256" key="7">
    <source>
        <dbReference type="SAM" id="MobiDB-lite"/>
    </source>
</evidence>
<dbReference type="InterPro" id="IPR050534">
    <property type="entry name" value="Coronavir_polyprotein_1ab"/>
</dbReference>
<dbReference type="GO" id="GO:0005694">
    <property type="term" value="C:chromosome"/>
    <property type="evidence" value="ECO:0007669"/>
    <property type="project" value="UniProtKB-ARBA"/>
</dbReference>
<dbReference type="CDD" id="cd18808">
    <property type="entry name" value="SF1_C_Upf1"/>
    <property type="match status" value="1"/>
</dbReference>
<dbReference type="FunFam" id="3.40.50.300:FF:000326">
    <property type="entry name" value="P-loop containing nucleoside triphosphate hydrolase"/>
    <property type="match status" value="1"/>
</dbReference>
<reference evidence="10" key="1">
    <citation type="submission" date="2022-10" db="EMBL/GenBank/DDBJ databases">
        <authorList>
            <person name="Chen Y."/>
            <person name="Dougan E. K."/>
            <person name="Chan C."/>
            <person name="Rhodes N."/>
            <person name="Thang M."/>
        </authorList>
    </citation>
    <scope>NUCLEOTIDE SEQUENCE</scope>
</reference>
<accession>A0A9P1M6E4</accession>
<reference evidence="11" key="2">
    <citation type="submission" date="2024-04" db="EMBL/GenBank/DDBJ databases">
        <authorList>
            <person name="Chen Y."/>
            <person name="Shah S."/>
            <person name="Dougan E. K."/>
            <person name="Thang M."/>
            <person name="Chan C."/>
        </authorList>
    </citation>
    <scope>NUCLEOTIDE SEQUENCE [LARGE SCALE GENOMIC DNA]</scope>
</reference>
<evidence type="ECO:0000313" key="11">
    <source>
        <dbReference type="EMBL" id="CAL1173665.1"/>
    </source>
</evidence>
<evidence type="ECO:0000259" key="9">
    <source>
        <dbReference type="Pfam" id="PF13087"/>
    </source>
</evidence>
<dbReference type="OrthoDB" id="434548at2759"/>
<feature type="region of interest" description="Disordered" evidence="7">
    <location>
        <begin position="1582"/>
        <end position="1649"/>
    </location>
</feature>
<name>A0A9P1M6E4_9DINO</name>
<feature type="region of interest" description="Disordered" evidence="7">
    <location>
        <begin position="1"/>
        <end position="29"/>
    </location>
</feature>
<feature type="compositionally biased region" description="Basic and acidic residues" evidence="7">
    <location>
        <begin position="317"/>
        <end position="331"/>
    </location>
</feature>
<feature type="region of interest" description="Disordered" evidence="7">
    <location>
        <begin position="975"/>
        <end position="994"/>
    </location>
</feature>
<keyword evidence="13" id="KW-1185">Reference proteome</keyword>
<evidence type="ECO:0000256" key="1">
    <source>
        <dbReference type="ARBA" id="ARBA00007913"/>
    </source>
</evidence>
<feature type="domain" description="DNA2/NAM7 helicase helicase" evidence="8">
    <location>
        <begin position="834"/>
        <end position="1120"/>
    </location>
</feature>
<dbReference type="GO" id="GO:0005524">
    <property type="term" value="F:ATP binding"/>
    <property type="evidence" value="ECO:0007669"/>
    <property type="project" value="UniProtKB-KW"/>
</dbReference>
<feature type="region of interest" description="Disordered" evidence="7">
    <location>
        <begin position="150"/>
        <end position="177"/>
    </location>
</feature>
<dbReference type="InterPro" id="IPR041679">
    <property type="entry name" value="DNA2/NAM7-like_C"/>
</dbReference>
<feature type="coiled-coil region" evidence="6">
    <location>
        <begin position="922"/>
        <end position="949"/>
    </location>
</feature>
<keyword evidence="2" id="KW-0547">Nucleotide-binding</keyword>
<keyword evidence="3" id="KW-0378">Hydrolase</keyword>
<feature type="compositionally biased region" description="Basic residues" evidence="7">
    <location>
        <begin position="1608"/>
        <end position="1619"/>
    </location>
</feature>
<dbReference type="InterPro" id="IPR027417">
    <property type="entry name" value="P-loop_NTPase"/>
</dbReference>
<comment type="similarity">
    <text evidence="1">Belongs to the DNA2/NAM7 helicase family.</text>
</comment>